<sequence>MTLYLYPQKPGFRTDGDTFARIYGVEWKTTSKFRLSSVFENLANTHALAKTYQYNMDVIEEPCRQPQFLHPKYAEAKTYSTDLAKKIALAKPINDISKKIRARKTEFDIAARTGSATREEIITPGNLAAHSADVITDAHLVVEYDTKPGSSYRTGEMSHSRYPGFREQYLLN</sequence>
<evidence type="ECO:0000313" key="2">
    <source>
        <dbReference type="Proteomes" id="UP000297777"/>
    </source>
</evidence>
<accession>A0A4Z1EVK5</accession>
<gene>
    <name evidence="1" type="ORF">BTUL_0039g00260</name>
</gene>
<dbReference type="Proteomes" id="UP000297777">
    <property type="component" value="Unassembled WGS sequence"/>
</dbReference>
<dbReference type="AlphaFoldDB" id="A0A4Z1EVK5"/>
<protein>
    <submittedName>
        <fullName evidence="1">Uncharacterized protein</fullName>
    </submittedName>
</protein>
<reference evidence="1 2" key="1">
    <citation type="submission" date="2017-12" db="EMBL/GenBank/DDBJ databases">
        <title>Comparative genomics of Botrytis spp.</title>
        <authorList>
            <person name="Valero-Jimenez C.A."/>
            <person name="Tapia P."/>
            <person name="Veloso J."/>
            <person name="Silva-Moreno E."/>
            <person name="Staats M."/>
            <person name="Valdes J.H."/>
            <person name="Van Kan J.A.L."/>
        </authorList>
    </citation>
    <scope>NUCLEOTIDE SEQUENCE [LARGE SCALE GENOMIC DNA]</scope>
    <source>
        <strain evidence="1 2">Bt9001</strain>
    </source>
</reference>
<name>A0A4Z1EVK5_9HELO</name>
<proteinExistence type="predicted"/>
<dbReference type="OrthoDB" id="3539435at2759"/>
<comment type="caution">
    <text evidence="1">The sequence shown here is derived from an EMBL/GenBank/DDBJ whole genome shotgun (WGS) entry which is preliminary data.</text>
</comment>
<organism evidence="1 2">
    <name type="scientific">Botrytis tulipae</name>
    <dbReference type="NCBI Taxonomy" id="87230"/>
    <lineage>
        <taxon>Eukaryota</taxon>
        <taxon>Fungi</taxon>
        <taxon>Dikarya</taxon>
        <taxon>Ascomycota</taxon>
        <taxon>Pezizomycotina</taxon>
        <taxon>Leotiomycetes</taxon>
        <taxon>Helotiales</taxon>
        <taxon>Sclerotiniaceae</taxon>
        <taxon>Botrytis</taxon>
    </lineage>
</organism>
<keyword evidence="2" id="KW-1185">Reference proteome</keyword>
<evidence type="ECO:0000313" key="1">
    <source>
        <dbReference type="EMBL" id="TGO15510.1"/>
    </source>
</evidence>
<dbReference type="EMBL" id="PQXH01000039">
    <property type="protein sequence ID" value="TGO15510.1"/>
    <property type="molecule type" value="Genomic_DNA"/>
</dbReference>